<dbReference type="Proteomes" id="UP001551482">
    <property type="component" value="Unassembled WGS sequence"/>
</dbReference>
<evidence type="ECO:0000256" key="4">
    <source>
        <dbReference type="ARBA" id="ARBA00022691"/>
    </source>
</evidence>
<keyword evidence="8" id="KW-1185">Reference proteome</keyword>
<dbReference type="GO" id="GO:0032259">
    <property type="term" value="P:methylation"/>
    <property type="evidence" value="ECO:0007669"/>
    <property type="project" value="UniProtKB-KW"/>
</dbReference>
<protein>
    <recommendedName>
        <fullName evidence="5">Trans-aconitate 2-methyltransferase</fullName>
        <ecNumber evidence="5">2.1.1.144</ecNumber>
    </recommendedName>
</protein>
<dbReference type="Pfam" id="PF13649">
    <property type="entry name" value="Methyltransf_25"/>
    <property type="match status" value="1"/>
</dbReference>
<proteinExistence type="inferred from homology"/>
<accession>A0ABV3DQD5</accession>
<comment type="function">
    <text evidence="5">Catalyzes the S-adenosylmethionine monomethyl esterification of trans-aconitate.</text>
</comment>
<dbReference type="InterPro" id="IPR023506">
    <property type="entry name" value="Trans-aconitate_MeTrfase"/>
</dbReference>
<feature type="domain" description="Methyltransferase" evidence="6">
    <location>
        <begin position="33"/>
        <end position="127"/>
    </location>
</feature>
<dbReference type="GO" id="GO:0030798">
    <property type="term" value="F:trans-aconitate 2-methyltransferase activity"/>
    <property type="evidence" value="ECO:0007669"/>
    <property type="project" value="UniProtKB-EC"/>
</dbReference>
<dbReference type="InterPro" id="IPR023149">
    <property type="entry name" value="Trans_acon_MeTrfase_C"/>
</dbReference>
<evidence type="ECO:0000256" key="1">
    <source>
        <dbReference type="ARBA" id="ARBA00022490"/>
    </source>
</evidence>
<dbReference type="EMBL" id="JBEZFP010000106">
    <property type="protein sequence ID" value="MEU8137966.1"/>
    <property type="molecule type" value="Genomic_DNA"/>
</dbReference>
<comment type="catalytic activity">
    <reaction evidence="5">
        <text>trans-aconitate + S-adenosyl-L-methionine = (E)-3-(methoxycarbonyl)pent-2-enedioate + S-adenosyl-L-homocysteine</text>
        <dbReference type="Rhea" id="RHEA:14969"/>
        <dbReference type="ChEBI" id="CHEBI:15708"/>
        <dbReference type="ChEBI" id="CHEBI:57470"/>
        <dbReference type="ChEBI" id="CHEBI:57856"/>
        <dbReference type="ChEBI" id="CHEBI:59789"/>
        <dbReference type="EC" id="2.1.1.144"/>
    </reaction>
</comment>
<dbReference type="InterPro" id="IPR029063">
    <property type="entry name" value="SAM-dependent_MTases_sf"/>
</dbReference>
<sequence length="259" mass="27753">MWDPDQYLRYADERGRPFRDLLARVPVAAPRRVVDLGCGPGNATAELAARWPEAYVTGIDNAPEMIEAAGEYARPGRLDFRLADVAAWAPADGDAPVDVIVGNAALHWVPGHLALLPGWTDALAAGGALAVQVPGNFADPAHVLLGELAASARWKDRLGGVALLRTEVGSADQYLDALARPGFRVDAWETTYRHVLHGPDPVLGWVRGTALRPVLAALDPAEQAEFLAAYGALLADAYPPRPYGTVLPFRRIFAVAVKD</sequence>
<organism evidence="7 8">
    <name type="scientific">Streptodolium elevatio</name>
    <dbReference type="NCBI Taxonomy" id="3157996"/>
    <lineage>
        <taxon>Bacteria</taxon>
        <taxon>Bacillati</taxon>
        <taxon>Actinomycetota</taxon>
        <taxon>Actinomycetes</taxon>
        <taxon>Kitasatosporales</taxon>
        <taxon>Streptomycetaceae</taxon>
        <taxon>Streptodolium</taxon>
    </lineage>
</organism>
<reference evidence="7 8" key="1">
    <citation type="submission" date="2024-06" db="EMBL/GenBank/DDBJ databases">
        <title>The Natural Products Discovery Center: Release of the First 8490 Sequenced Strains for Exploring Actinobacteria Biosynthetic Diversity.</title>
        <authorList>
            <person name="Kalkreuter E."/>
            <person name="Kautsar S.A."/>
            <person name="Yang D."/>
            <person name="Bader C.D."/>
            <person name="Teijaro C.N."/>
            <person name="Fluegel L."/>
            <person name="Davis C.M."/>
            <person name="Simpson J.R."/>
            <person name="Lauterbach L."/>
            <person name="Steele A.D."/>
            <person name="Gui C."/>
            <person name="Meng S."/>
            <person name="Li G."/>
            <person name="Viehrig K."/>
            <person name="Ye F."/>
            <person name="Su P."/>
            <person name="Kiefer A.F."/>
            <person name="Nichols A."/>
            <person name="Cepeda A.J."/>
            <person name="Yan W."/>
            <person name="Fan B."/>
            <person name="Jiang Y."/>
            <person name="Adhikari A."/>
            <person name="Zheng C.-J."/>
            <person name="Schuster L."/>
            <person name="Cowan T.M."/>
            <person name="Smanski M.J."/>
            <person name="Chevrette M.G."/>
            <person name="De Carvalho L.P.S."/>
            <person name="Shen B."/>
        </authorList>
    </citation>
    <scope>NUCLEOTIDE SEQUENCE [LARGE SCALE GENOMIC DNA]</scope>
    <source>
        <strain evidence="7 8">NPDC048946</strain>
    </source>
</reference>
<dbReference type="Gene3D" id="1.10.150.290">
    <property type="entry name" value="S-adenosyl-L-methionine-dependent methyltransferases"/>
    <property type="match status" value="1"/>
</dbReference>
<dbReference type="PANTHER" id="PTHR43861">
    <property type="entry name" value="TRANS-ACONITATE 2-METHYLTRANSFERASE-RELATED"/>
    <property type="match status" value="1"/>
</dbReference>
<keyword evidence="3 5" id="KW-0808">Transferase</keyword>
<keyword evidence="4 5" id="KW-0949">S-adenosyl-L-methionine</keyword>
<comment type="subcellular location">
    <subcellularLocation>
        <location evidence="5">Cytoplasm</location>
    </subcellularLocation>
</comment>
<dbReference type="Gene3D" id="3.40.50.150">
    <property type="entry name" value="Vaccinia Virus protein VP39"/>
    <property type="match status" value="1"/>
</dbReference>
<keyword evidence="2 5" id="KW-0489">Methyltransferase</keyword>
<keyword evidence="1 5" id="KW-0963">Cytoplasm</keyword>
<dbReference type="SUPFAM" id="SSF53335">
    <property type="entry name" value="S-adenosyl-L-methionine-dependent methyltransferases"/>
    <property type="match status" value="1"/>
</dbReference>
<comment type="similarity">
    <text evidence="5">Belongs to the methyltransferase superfamily. Tam family.</text>
</comment>
<dbReference type="CDD" id="cd02440">
    <property type="entry name" value="AdoMet_MTases"/>
    <property type="match status" value="1"/>
</dbReference>
<evidence type="ECO:0000313" key="8">
    <source>
        <dbReference type="Proteomes" id="UP001551482"/>
    </source>
</evidence>
<dbReference type="NCBIfam" id="NF010703">
    <property type="entry name" value="PRK14103.1"/>
    <property type="match status" value="1"/>
</dbReference>
<gene>
    <name evidence="5" type="primary">tam</name>
    <name evidence="7" type="ORF">AB0C36_31210</name>
</gene>
<evidence type="ECO:0000256" key="2">
    <source>
        <dbReference type="ARBA" id="ARBA00022603"/>
    </source>
</evidence>
<evidence type="ECO:0000313" key="7">
    <source>
        <dbReference type="EMBL" id="MEU8137966.1"/>
    </source>
</evidence>
<evidence type="ECO:0000256" key="3">
    <source>
        <dbReference type="ARBA" id="ARBA00022679"/>
    </source>
</evidence>
<name>A0ABV3DQD5_9ACTN</name>
<evidence type="ECO:0000256" key="5">
    <source>
        <dbReference type="HAMAP-Rule" id="MF_00560"/>
    </source>
</evidence>
<comment type="caution">
    <text evidence="7">The sequence shown here is derived from an EMBL/GenBank/DDBJ whole genome shotgun (WGS) entry which is preliminary data.</text>
</comment>
<evidence type="ECO:0000259" key="6">
    <source>
        <dbReference type="Pfam" id="PF13649"/>
    </source>
</evidence>
<dbReference type="PANTHER" id="PTHR43861:SF1">
    <property type="entry name" value="TRANS-ACONITATE 2-METHYLTRANSFERASE"/>
    <property type="match status" value="1"/>
</dbReference>
<dbReference type="InterPro" id="IPR041698">
    <property type="entry name" value="Methyltransf_25"/>
</dbReference>
<dbReference type="RefSeq" id="WP_358360639.1">
    <property type="nucleotide sequence ID" value="NZ_JBEZFP010000106.1"/>
</dbReference>
<dbReference type="EC" id="2.1.1.144" evidence="5"/>
<dbReference type="HAMAP" id="MF_00560">
    <property type="entry name" value="Tran_acon_Me_trans"/>
    <property type="match status" value="1"/>
</dbReference>